<evidence type="ECO:0000313" key="2">
    <source>
        <dbReference type="Ensembl" id="ENSPFOP00000007658.1"/>
    </source>
</evidence>
<dbReference type="InterPro" id="IPR029526">
    <property type="entry name" value="PGBD"/>
</dbReference>
<evidence type="ECO:0000259" key="1">
    <source>
        <dbReference type="Pfam" id="PF13843"/>
    </source>
</evidence>
<sequence length="463" mass="52705">QPQEYVEQYIDADLMRLLSHCTNATSLAKTGRSLNTSVDEIYHFFGAAILMSCIHYPKTRMVWSNALGIPAISDVMSRDRFFKLSSNLKIVVDDNVPGDERQIDKLWKVRPFLNRLLEGCRLQARPECVSIKERMIPFTGACPFRQDVPLKDNTVCIKNFVLASGDGIVLDFEVYQGAEMLSSQVEDSAGLGLGTLVIKRLSETLPSGTKLYCDRFFMSVPAVDHMLRKQVYLTGTVMKNRVPKAMRKLPSDQTLKQQGGGASATVTRTDGELCVVKWYDGKPVVLLSAAHAEEPKDTCQQWSKKDRKYVTVIRPSIVREYNTNMGGVDLSDGMRSRHRMSIRTKKWTIRMLMHFTDLALLNSWLLYRQDIQENKNPTKADMKFLEFRMVVAQVFLTKHDILEAHISYADRQNVHPPQSRKKVIDLKNSMRCRGRGCSGKSRVRCIKCKVFLCLQSERNCFAA</sequence>
<dbReference type="AlphaFoldDB" id="A0A087XPF5"/>
<dbReference type="eggNOG" id="ENOG502QVRU">
    <property type="taxonomic scope" value="Eukaryota"/>
</dbReference>
<reference evidence="2" key="2">
    <citation type="submission" date="2025-08" db="UniProtKB">
        <authorList>
            <consortium name="Ensembl"/>
        </authorList>
    </citation>
    <scope>IDENTIFICATION</scope>
</reference>
<dbReference type="STRING" id="48698.ENSPFOP00000007658"/>
<dbReference type="Proteomes" id="UP000028760">
    <property type="component" value="Unassembled WGS sequence"/>
</dbReference>
<evidence type="ECO:0000313" key="3">
    <source>
        <dbReference type="Proteomes" id="UP000028760"/>
    </source>
</evidence>
<dbReference type="OMA" id="QARPECV"/>
<dbReference type="EMBL" id="AYCK01023943">
    <property type="status" value="NOT_ANNOTATED_CDS"/>
    <property type="molecule type" value="Genomic_DNA"/>
</dbReference>
<dbReference type="PANTHER" id="PTHR47272">
    <property type="entry name" value="DDE_TNP_1_7 DOMAIN-CONTAINING PROTEIN"/>
    <property type="match status" value="1"/>
</dbReference>
<feature type="domain" description="PiggyBac transposable element-derived protein" evidence="1">
    <location>
        <begin position="2"/>
        <end position="364"/>
    </location>
</feature>
<dbReference type="Pfam" id="PF13843">
    <property type="entry name" value="DDE_Tnp_1_7"/>
    <property type="match status" value="1"/>
</dbReference>
<dbReference type="GeneTree" id="ENSGT00940000166049"/>
<proteinExistence type="predicted"/>
<reference evidence="2" key="3">
    <citation type="submission" date="2025-09" db="UniProtKB">
        <authorList>
            <consortium name="Ensembl"/>
        </authorList>
    </citation>
    <scope>IDENTIFICATION</scope>
</reference>
<name>A0A087XPF5_POEFO</name>
<dbReference type="PANTHER" id="PTHR47272:SF2">
    <property type="entry name" value="PIGGYBAC TRANSPOSABLE ELEMENT-DERIVED PROTEIN 3-LIKE"/>
    <property type="match status" value="1"/>
</dbReference>
<protein>
    <recommendedName>
        <fullName evidence="1">PiggyBac transposable element-derived protein domain-containing protein</fullName>
    </recommendedName>
</protein>
<reference evidence="3" key="1">
    <citation type="submission" date="2013-10" db="EMBL/GenBank/DDBJ databases">
        <authorList>
            <person name="Schartl M."/>
            <person name="Warren W."/>
        </authorList>
    </citation>
    <scope>NUCLEOTIDE SEQUENCE [LARGE SCALE GENOMIC DNA]</scope>
    <source>
        <strain evidence="3">female</strain>
    </source>
</reference>
<dbReference type="Ensembl" id="ENSPFOT00000007670.1">
    <property type="protein sequence ID" value="ENSPFOP00000007658.1"/>
    <property type="gene ID" value="ENSPFOG00000007736.1"/>
</dbReference>
<accession>A0A087XPF5</accession>
<organism evidence="2 3">
    <name type="scientific">Poecilia formosa</name>
    <name type="common">Amazon molly</name>
    <name type="synonym">Limia formosa</name>
    <dbReference type="NCBI Taxonomy" id="48698"/>
    <lineage>
        <taxon>Eukaryota</taxon>
        <taxon>Metazoa</taxon>
        <taxon>Chordata</taxon>
        <taxon>Craniata</taxon>
        <taxon>Vertebrata</taxon>
        <taxon>Euteleostomi</taxon>
        <taxon>Actinopterygii</taxon>
        <taxon>Neopterygii</taxon>
        <taxon>Teleostei</taxon>
        <taxon>Neoteleostei</taxon>
        <taxon>Acanthomorphata</taxon>
        <taxon>Ovalentaria</taxon>
        <taxon>Atherinomorphae</taxon>
        <taxon>Cyprinodontiformes</taxon>
        <taxon>Poeciliidae</taxon>
        <taxon>Poeciliinae</taxon>
        <taxon>Poecilia</taxon>
    </lineage>
</organism>
<keyword evidence="3" id="KW-1185">Reference proteome</keyword>